<dbReference type="GeneID" id="91572852"/>
<dbReference type="InterPro" id="IPR045778">
    <property type="entry name" value="DUF6204"/>
</dbReference>
<dbReference type="EMBL" id="JAGIOH010000001">
    <property type="protein sequence ID" value="MBP2406539.1"/>
    <property type="molecule type" value="Genomic_DNA"/>
</dbReference>
<evidence type="ECO:0000313" key="1">
    <source>
        <dbReference type="EMBL" id="MBP2406539.1"/>
    </source>
</evidence>
<dbReference type="RefSeq" id="WP_130881019.1">
    <property type="nucleotide sequence ID" value="NZ_JAGIOH010000001.1"/>
</dbReference>
<sequence length="110" mass="12194">MSHTTYQVIVQGKFAPLDDEQRASLRARADEHDVFSARFTEEGTVTYQRTLHGFAFRVLVPAEEEDSEALVLSKAEELAAVAVRKLGAECGDLRSTATDLASIKVRRKGR</sequence>
<evidence type="ECO:0000313" key="2">
    <source>
        <dbReference type="Proteomes" id="UP001519291"/>
    </source>
</evidence>
<name>A0ABS4YCL1_9ACTN</name>
<accession>A0ABS4YCL1</accession>
<comment type="caution">
    <text evidence="1">The sequence shown here is derived from an EMBL/GenBank/DDBJ whole genome shotgun (WGS) entry which is preliminary data.</text>
</comment>
<keyword evidence="2" id="KW-1185">Reference proteome</keyword>
<gene>
    <name evidence="1" type="ORF">JO379_006008</name>
</gene>
<reference evidence="1 2" key="1">
    <citation type="submission" date="2021-03" db="EMBL/GenBank/DDBJ databases">
        <title>Sequencing the genomes of 1000 actinobacteria strains.</title>
        <authorList>
            <person name="Klenk H.-P."/>
        </authorList>
    </citation>
    <scope>NUCLEOTIDE SEQUENCE [LARGE SCALE GENOMIC DNA]</scope>
    <source>
        <strain evidence="1 2">DSM 41480</strain>
    </source>
</reference>
<dbReference type="Proteomes" id="UP001519291">
    <property type="component" value="Unassembled WGS sequence"/>
</dbReference>
<proteinExistence type="predicted"/>
<protein>
    <submittedName>
        <fullName evidence="1">Uncharacterized protein</fullName>
    </submittedName>
</protein>
<dbReference type="Pfam" id="PF19707">
    <property type="entry name" value="DUF6204"/>
    <property type="match status" value="1"/>
</dbReference>
<organism evidence="1 2">
    <name type="scientific">Streptomyces syringium</name>
    <dbReference type="NCBI Taxonomy" id="76729"/>
    <lineage>
        <taxon>Bacteria</taxon>
        <taxon>Bacillati</taxon>
        <taxon>Actinomycetota</taxon>
        <taxon>Actinomycetes</taxon>
        <taxon>Kitasatosporales</taxon>
        <taxon>Streptomycetaceae</taxon>
        <taxon>Streptomyces</taxon>
    </lineage>
</organism>